<sequence>MVFWRRACDWTGRPGPSAMCSRLERWSLSGPVHQDTGAGSLSPTPGPTNSCVVLWPMPLM</sequence>
<dbReference type="AlphaFoldDB" id="C7IY29"/>
<gene>
    <name evidence="1" type="ordered locus">Os02g0813000</name>
</gene>
<proteinExistence type="predicted"/>
<evidence type="ECO:0000313" key="1">
    <source>
        <dbReference type="EMBL" id="BAH91932.1"/>
    </source>
</evidence>
<dbReference type="Proteomes" id="UP000000763">
    <property type="component" value="Chromosome 2"/>
</dbReference>
<organism evidence="1 2">
    <name type="scientific">Oryza sativa subsp. japonica</name>
    <name type="common">Rice</name>
    <dbReference type="NCBI Taxonomy" id="39947"/>
    <lineage>
        <taxon>Eukaryota</taxon>
        <taxon>Viridiplantae</taxon>
        <taxon>Streptophyta</taxon>
        <taxon>Embryophyta</taxon>
        <taxon>Tracheophyta</taxon>
        <taxon>Spermatophyta</taxon>
        <taxon>Magnoliopsida</taxon>
        <taxon>Liliopsida</taxon>
        <taxon>Poales</taxon>
        <taxon>Poaceae</taxon>
        <taxon>BOP clade</taxon>
        <taxon>Oryzoideae</taxon>
        <taxon>Oryzeae</taxon>
        <taxon>Oryzinae</taxon>
        <taxon>Oryza</taxon>
        <taxon>Oryza sativa</taxon>
    </lineage>
</organism>
<protein>
    <submittedName>
        <fullName evidence="1">Os02g0813000 protein</fullName>
    </submittedName>
</protein>
<dbReference type="EMBL" id="AP008208">
    <property type="protein sequence ID" value="BAH91932.1"/>
    <property type="molecule type" value="Genomic_DNA"/>
</dbReference>
<reference evidence="1 2" key="1">
    <citation type="journal article" date="2005" name="Nature">
        <title>The map-based sequence of the rice genome.</title>
        <authorList>
            <consortium name="International rice genome sequencing project (IRGSP)"/>
            <person name="Matsumoto T."/>
            <person name="Wu J."/>
            <person name="Kanamori H."/>
            <person name="Katayose Y."/>
            <person name="Fujisawa M."/>
            <person name="Namiki N."/>
            <person name="Mizuno H."/>
            <person name="Yamamoto K."/>
            <person name="Antonio B.A."/>
            <person name="Baba T."/>
            <person name="Sakata K."/>
            <person name="Nagamura Y."/>
            <person name="Aoki H."/>
            <person name="Arikawa K."/>
            <person name="Arita K."/>
            <person name="Bito T."/>
            <person name="Chiden Y."/>
            <person name="Fujitsuka N."/>
            <person name="Fukunaka R."/>
            <person name="Hamada M."/>
            <person name="Harada C."/>
            <person name="Hayashi A."/>
            <person name="Hijishita S."/>
            <person name="Honda M."/>
            <person name="Hosokawa S."/>
            <person name="Ichikawa Y."/>
            <person name="Idonuma A."/>
            <person name="Iijima M."/>
            <person name="Ikeda M."/>
            <person name="Ikeno M."/>
            <person name="Ito K."/>
            <person name="Ito S."/>
            <person name="Ito T."/>
            <person name="Ito Y."/>
            <person name="Ito Y."/>
            <person name="Iwabuchi A."/>
            <person name="Kamiya K."/>
            <person name="Karasawa W."/>
            <person name="Kurita K."/>
            <person name="Katagiri S."/>
            <person name="Kikuta A."/>
            <person name="Kobayashi H."/>
            <person name="Kobayashi N."/>
            <person name="Machita K."/>
            <person name="Maehara T."/>
            <person name="Masukawa M."/>
            <person name="Mizubayashi T."/>
            <person name="Mukai Y."/>
            <person name="Nagasaki H."/>
            <person name="Nagata Y."/>
            <person name="Naito S."/>
            <person name="Nakashima M."/>
            <person name="Nakama Y."/>
            <person name="Nakamichi Y."/>
            <person name="Nakamura M."/>
            <person name="Meguro A."/>
            <person name="Negishi M."/>
            <person name="Ohta I."/>
            <person name="Ohta T."/>
            <person name="Okamoto M."/>
            <person name="Ono N."/>
            <person name="Saji S."/>
            <person name="Sakaguchi M."/>
            <person name="Sakai K."/>
            <person name="Shibata M."/>
            <person name="Shimokawa T."/>
            <person name="Song J."/>
            <person name="Takazaki Y."/>
            <person name="Terasawa K."/>
            <person name="Tsugane M."/>
            <person name="Tsuji K."/>
            <person name="Ueda S."/>
            <person name="Waki K."/>
            <person name="Yamagata H."/>
            <person name="Yamamoto M."/>
            <person name="Yamamoto S."/>
            <person name="Yamane H."/>
            <person name="Yoshiki S."/>
            <person name="Yoshihara R."/>
            <person name="Yukawa K."/>
            <person name="Zhong H."/>
            <person name="Yano M."/>
            <person name="Yuan Q."/>
            <person name="Ouyang S."/>
            <person name="Liu J."/>
            <person name="Jones K.M."/>
            <person name="Gansberger K."/>
            <person name="Moffat K."/>
            <person name="Hill J."/>
            <person name="Bera J."/>
            <person name="Fadrosh D."/>
            <person name="Jin S."/>
            <person name="Johri S."/>
            <person name="Kim M."/>
            <person name="Overton L."/>
            <person name="Reardon M."/>
            <person name="Tsitrin T."/>
            <person name="Vuong H."/>
            <person name="Weaver B."/>
            <person name="Ciecko A."/>
            <person name="Tallon L."/>
            <person name="Jackson J."/>
            <person name="Pai G."/>
            <person name="Aken S.V."/>
            <person name="Utterback T."/>
            <person name="Reidmuller S."/>
            <person name="Feldblyum T."/>
            <person name="Hsiao J."/>
            <person name="Zismann V."/>
            <person name="Iobst S."/>
            <person name="de Vazeille A.R."/>
            <person name="Buell C.R."/>
            <person name="Ying K."/>
            <person name="Li Y."/>
            <person name="Lu T."/>
            <person name="Huang Y."/>
            <person name="Zhao Q."/>
            <person name="Feng Q."/>
            <person name="Zhang L."/>
            <person name="Zhu J."/>
            <person name="Weng Q."/>
            <person name="Mu J."/>
            <person name="Lu Y."/>
            <person name="Fan D."/>
            <person name="Liu Y."/>
            <person name="Guan J."/>
            <person name="Zhang Y."/>
            <person name="Yu S."/>
            <person name="Liu X."/>
            <person name="Zhang Y."/>
            <person name="Hong G."/>
            <person name="Han B."/>
            <person name="Choisne N."/>
            <person name="Demange N."/>
            <person name="Orjeda G."/>
            <person name="Samain S."/>
            <person name="Cattolico L."/>
            <person name="Pelletier E."/>
            <person name="Couloux A."/>
            <person name="Segurens B."/>
            <person name="Wincker P."/>
            <person name="D'Hont A."/>
            <person name="Scarpelli C."/>
            <person name="Weissenbach J."/>
            <person name="Salanoubat M."/>
            <person name="Quetier F."/>
            <person name="Yu Y."/>
            <person name="Kim H.R."/>
            <person name="Rambo T."/>
            <person name="Currie J."/>
            <person name="Collura K."/>
            <person name="Luo M."/>
            <person name="Yang T."/>
            <person name="Ammiraju J.S.S."/>
            <person name="Engler F."/>
            <person name="Soderlund C."/>
            <person name="Wing R.A."/>
            <person name="Palmer L.E."/>
            <person name="de la Bastide M."/>
            <person name="Spiegel L."/>
            <person name="Nascimento L."/>
            <person name="Zutavern T."/>
            <person name="O'Shaughnessy A."/>
            <person name="Dike S."/>
            <person name="Dedhia N."/>
            <person name="Preston R."/>
            <person name="Balija V."/>
            <person name="McCombie W.R."/>
            <person name="Chow T."/>
            <person name="Chen H."/>
            <person name="Chung M."/>
            <person name="Chen C."/>
            <person name="Shaw J."/>
            <person name="Wu H."/>
            <person name="Hsiao K."/>
            <person name="Chao Y."/>
            <person name="Chu M."/>
            <person name="Cheng C."/>
            <person name="Hour A."/>
            <person name="Lee P."/>
            <person name="Lin S."/>
            <person name="Lin Y."/>
            <person name="Liou J."/>
            <person name="Liu S."/>
            <person name="Hsing Y."/>
            <person name="Raghuvanshi S."/>
            <person name="Mohanty A."/>
            <person name="Bharti A.K."/>
            <person name="Gaur A."/>
            <person name="Gupta V."/>
            <person name="Kumar D."/>
            <person name="Ravi V."/>
            <person name="Vij S."/>
            <person name="Kapur A."/>
            <person name="Khurana P."/>
            <person name="Khurana P."/>
            <person name="Khurana J.P."/>
            <person name="Tyagi A.K."/>
            <person name="Gaikwad K."/>
            <person name="Singh A."/>
            <person name="Dalal V."/>
            <person name="Srivastava S."/>
            <person name="Dixit A."/>
            <person name="Pal A.K."/>
            <person name="Ghazi I.A."/>
            <person name="Yadav M."/>
            <person name="Pandit A."/>
            <person name="Bhargava A."/>
            <person name="Sureshbabu K."/>
            <person name="Batra K."/>
            <person name="Sharma T.R."/>
            <person name="Mohapatra T."/>
            <person name="Singh N.K."/>
            <person name="Messing J."/>
            <person name="Nelson A.B."/>
            <person name="Fuks G."/>
            <person name="Kavchok S."/>
            <person name="Keizer G."/>
            <person name="Linton E."/>
            <person name="Llaca V."/>
            <person name="Song R."/>
            <person name="Tanyolac B."/>
            <person name="Young S."/>
            <person name="Ho-Il K."/>
            <person name="Hahn J.H."/>
            <person name="Sangsakoo G."/>
            <person name="Vanavichit A."/>
            <person name="de Mattos Luiz.A.T."/>
            <person name="Zimmer P.D."/>
            <person name="Malone G."/>
            <person name="Dellagostin O."/>
            <person name="de Oliveira A.C."/>
            <person name="Bevan M."/>
            <person name="Bancroft I."/>
            <person name="Minx P."/>
            <person name="Cordum H."/>
            <person name="Wilson R."/>
            <person name="Cheng Z."/>
            <person name="Jin W."/>
            <person name="Jiang J."/>
            <person name="Leong S.A."/>
            <person name="Iwama H."/>
            <person name="Gojobori T."/>
            <person name="Itoh T."/>
            <person name="Niimura Y."/>
            <person name="Fujii Y."/>
            <person name="Habara T."/>
            <person name="Sakai H."/>
            <person name="Sato Y."/>
            <person name="Wilson G."/>
            <person name="Kumar K."/>
            <person name="McCouch S."/>
            <person name="Juretic N."/>
            <person name="Hoen D."/>
            <person name="Wright S."/>
            <person name="Bruskiewich R."/>
            <person name="Bureau T."/>
            <person name="Miyao A."/>
            <person name="Hirochika H."/>
            <person name="Nishikawa T."/>
            <person name="Kadowaki K."/>
            <person name="Sugiura M."/>
            <person name="Burr B."/>
            <person name="Sasaki T."/>
        </authorList>
    </citation>
    <scope>NUCLEOTIDE SEQUENCE [LARGE SCALE GENOMIC DNA]</scope>
    <source>
        <strain evidence="2">cv. Nipponbare</strain>
    </source>
</reference>
<dbReference type="KEGG" id="dosa:Os02g0813000"/>
<accession>C7IY29</accession>
<reference evidence="2" key="2">
    <citation type="journal article" date="2008" name="Nucleic Acids Res.">
        <title>The rice annotation project database (RAP-DB): 2008 update.</title>
        <authorList>
            <consortium name="The rice annotation project (RAP)"/>
        </authorList>
    </citation>
    <scope>GENOME REANNOTATION</scope>
    <source>
        <strain evidence="2">cv. Nipponbare</strain>
    </source>
</reference>
<name>C7IY29_ORYSJ</name>
<evidence type="ECO:0000313" key="2">
    <source>
        <dbReference type="Proteomes" id="UP000000763"/>
    </source>
</evidence>